<keyword evidence="1" id="KW-1133">Transmembrane helix</keyword>
<reference evidence="2" key="2">
    <citation type="submission" date="2021-04" db="EMBL/GenBank/DDBJ databases">
        <authorList>
            <person name="Gilroy R."/>
        </authorList>
    </citation>
    <scope>NUCLEOTIDE SEQUENCE</scope>
    <source>
        <strain evidence="2">ChiHejej3B27-3195</strain>
    </source>
</reference>
<feature type="transmembrane region" description="Helical" evidence="1">
    <location>
        <begin position="32"/>
        <end position="56"/>
    </location>
</feature>
<dbReference type="EMBL" id="DXGD01000010">
    <property type="protein sequence ID" value="HIW98558.1"/>
    <property type="molecule type" value="Genomic_DNA"/>
</dbReference>
<name>A0A9D1URF7_9MICC</name>
<evidence type="ECO:0000313" key="2">
    <source>
        <dbReference type="EMBL" id="HIW98558.1"/>
    </source>
</evidence>
<feature type="transmembrane region" description="Helical" evidence="1">
    <location>
        <begin position="105"/>
        <end position="124"/>
    </location>
</feature>
<comment type="caution">
    <text evidence="2">The sequence shown here is derived from an EMBL/GenBank/DDBJ whole genome shotgun (WGS) entry which is preliminary data.</text>
</comment>
<proteinExistence type="predicted"/>
<dbReference type="AlphaFoldDB" id="A0A9D1URF7"/>
<gene>
    <name evidence="2" type="ORF">H9871_00275</name>
</gene>
<evidence type="ECO:0000256" key="1">
    <source>
        <dbReference type="SAM" id="Phobius"/>
    </source>
</evidence>
<keyword evidence="1" id="KW-0472">Membrane</keyword>
<protein>
    <submittedName>
        <fullName evidence="2">Uncharacterized protein</fullName>
    </submittedName>
</protein>
<reference evidence="2" key="1">
    <citation type="journal article" date="2021" name="PeerJ">
        <title>Extensive microbial diversity within the chicken gut microbiome revealed by metagenomics and culture.</title>
        <authorList>
            <person name="Gilroy R."/>
            <person name="Ravi A."/>
            <person name="Getino M."/>
            <person name="Pursley I."/>
            <person name="Horton D.L."/>
            <person name="Alikhan N.F."/>
            <person name="Baker D."/>
            <person name="Gharbi K."/>
            <person name="Hall N."/>
            <person name="Watson M."/>
            <person name="Adriaenssens E.M."/>
            <person name="Foster-Nyarko E."/>
            <person name="Jarju S."/>
            <person name="Secka A."/>
            <person name="Antonio M."/>
            <person name="Oren A."/>
            <person name="Chaudhuri R.R."/>
            <person name="La Ragione R."/>
            <person name="Hildebrand F."/>
            <person name="Pallen M.J."/>
        </authorList>
    </citation>
    <scope>NUCLEOTIDE SEQUENCE</scope>
    <source>
        <strain evidence="2">ChiHejej3B27-3195</strain>
    </source>
</reference>
<feature type="transmembrane region" description="Helical" evidence="1">
    <location>
        <begin position="136"/>
        <end position="155"/>
    </location>
</feature>
<feature type="transmembrane region" description="Helical" evidence="1">
    <location>
        <begin position="68"/>
        <end position="93"/>
    </location>
</feature>
<sequence length="166" mass="18520">MTILPHTASELIPRSQLRNLFAVDHMPIPGRIAYLGLMAISAMSLLFLMPNFLIYLATAQSMVQLNGVVMGIVGLLAAMFTMAAIALQIVLVLKLPERLAWVRNMLSLLVFATAIEAVLSDWMYPTVLHMGFRWDILISLIMVGMLWTSGARQWFGGDSRRMRLVA</sequence>
<keyword evidence="1" id="KW-0812">Transmembrane</keyword>
<dbReference type="Proteomes" id="UP000824151">
    <property type="component" value="Unassembled WGS sequence"/>
</dbReference>
<evidence type="ECO:0000313" key="3">
    <source>
        <dbReference type="Proteomes" id="UP000824151"/>
    </source>
</evidence>
<organism evidence="2 3">
    <name type="scientific">Candidatus Nesterenkonia stercoripullorum</name>
    <dbReference type="NCBI Taxonomy" id="2838701"/>
    <lineage>
        <taxon>Bacteria</taxon>
        <taxon>Bacillati</taxon>
        <taxon>Actinomycetota</taxon>
        <taxon>Actinomycetes</taxon>
        <taxon>Micrococcales</taxon>
        <taxon>Micrococcaceae</taxon>
        <taxon>Nesterenkonia</taxon>
    </lineage>
</organism>
<accession>A0A9D1URF7</accession>